<dbReference type="AlphaFoldDB" id="A0A9W9N1X1"/>
<evidence type="ECO:0000256" key="1">
    <source>
        <dbReference type="SAM" id="SignalP"/>
    </source>
</evidence>
<evidence type="ECO:0000313" key="2">
    <source>
        <dbReference type="EMBL" id="KAJ5211735.1"/>
    </source>
</evidence>
<accession>A0A9W9N1X1</accession>
<feature type="signal peptide" evidence="1">
    <location>
        <begin position="1"/>
        <end position="19"/>
    </location>
</feature>
<organism evidence="2 3">
    <name type="scientific">Penicillium cinerascens</name>
    <dbReference type="NCBI Taxonomy" id="70096"/>
    <lineage>
        <taxon>Eukaryota</taxon>
        <taxon>Fungi</taxon>
        <taxon>Dikarya</taxon>
        <taxon>Ascomycota</taxon>
        <taxon>Pezizomycotina</taxon>
        <taxon>Eurotiomycetes</taxon>
        <taxon>Eurotiomycetidae</taxon>
        <taxon>Eurotiales</taxon>
        <taxon>Aspergillaceae</taxon>
        <taxon>Penicillium</taxon>
    </lineage>
</organism>
<feature type="chain" id="PRO_5040998517" evidence="1">
    <location>
        <begin position="20"/>
        <end position="227"/>
    </location>
</feature>
<comment type="caution">
    <text evidence="2">The sequence shown here is derived from an EMBL/GenBank/DDBJ whole genome shotgun (WGS) entry which is preliminary data.</text>
</comment>
<sequence>MHFSTATLLALSTLSLTSAAPFAGPQEDLYGRKVNYEIVNVGGESSSAAPEIDTVTETVKSVVTTPGAAPAPITITVTATPSSTPYSSATLSSTPSHAFAPGGSSFFPPGAGFLRRGLNAAGDPYYFARSYSSAASSTSSPVSATSLAARGYAGWASATPSASSMSVSATPLAARDYAATSSSVAWSSTPSPNPLGRRAIRNQHWFSAASASSSSYSLSPSATPLLY</sequence>
<protein>
    <submittedName>
        <fullName evidence="2">Uncharacterized protein</fullName>
    </submittedName>
</protein>
<dbReference type="Proteomes" id="UP001150904">
    <property type="component" value="Unassembled WGS sequence"/>
</dbReference>
<dbReference type="GeneID" id="83177744"/>
<keyword evidence="1" id="KW-0732">Signal</keyword>
<keyword evidence="3" id="KW-1185">Reference proteome</keyword>
<name>A0A9W9N1X1_9EURO</name>
<dbReference type="RefSeq" id="XP_058309905.1">
    <property type="nucleotide sequence ID" value="XM_058450443.1"/>
</dbReference>
<proteinExistence type="predicted"/>
<dbReference type="EMBL" id="JAPQKR010000008">
    <property type="protein sequence ID" value="KAJ5211735.1"/>
    <property type="molecule type" value="Genomic_DNA"/>
</dbReference>
<reference evidence="2" key="2">
    <citation type="journal article" date="2023" name="IMA Fungus">
        <title>Comparative genomic study of the Penicillium genus elucidates a diverse pangenome and 15 lateral gene transfer events.</title>
        <authorList>
            <person name="Petersen C."/>
            <person name="Sorensen T."/>
            <person name="Nielsen M.R."/>
            <person name="Sondergaard T.E."/>
            <person name="Sorensen J.L."/>
            <person name="Fitzpatrick D.A."/>
            <person name="Frisvad J.C."/>
            <person name="Nielsen K.L."/>
        </authorList>
    </citation>
    <scope>NUCLEOTIDE SEQUENCE</scope>
    <source>
        <strain evidence="2">IBT 15544</strain>
    </source>
</reference>
<evidence type="ECO:0000313" key="3">
    <source>
        <dbReference type="Proteomes" id="UP001150904"/>
    </source>
</evidence>
<reference evidence="2" key="1">
    <citation type="submission" date="2022-12" db="EMBL/GenBank/DDBJ databases">
        <authorList>
            <person name="Petersen C."/>
        </authorList>
    </citation>
    <scope>NUCLEOTIDE SEQUENCE</scope>
    <source>
        <strain evidence="2">IBT 15544</strain>
    </source>
</reference>
<gene>
    <name evidence="2" type="ORF">N7498_003381</name>
</gene>
<dbReference type="OrthoDB" id="4369889at2759"/>